<evidence type="ECO:0000259" key="5">
    <source>
        <dbReference type="Pfam" id="PF02558"/>
    </source>
</evidence>
<evidence type="ECO:0000259" key="6">
    <source>
        <dbReference type="Pfam" id="PF08546"/>
    </source>
</evidence>
<evidence type="ECO:0000256" key="3">
    <source>
        <dbReference type="ARBA" id="ARBA00023002"/>
    </source>
</evidence>
<keyword evidence="3 4" id="KW-0560">Oxidoreductase</keyword>
<reference evidence="7" key="1">
    <citation type="submission" date="2024-06" db="EMBL/GenBank/DDBJ databases">
        <title>Biodegradation of dimethachlon by Arthrobacter sp. K5: mechanistic insights and ecological implications.</title>
        <authorList>
            <person name="Hu S."/>
            <person name="Lu P."/>
        </authorList>
    </citation>
    <scope>NUCLEOTIDE SEQUENCE</scope>
    <source>
        <strain evidence="7">K5</strain>
        <plasmid evidence="7">unnamed</plasmid>
    </source>
</reference>
<dbReference type="SUPFAM" id="SSF51735">
    <property type="entry name" value="NAD(P)-binding Rossmann-fold domains"/>
    <property type="match status" value="1"/>
</dbReference>
<dbReference type="Gene3D" id="1.10.1040.10">
    <property type="entry name" value="N-(1-d-carboxylethyl)-l-norvaline Dehydrogenase, domain 2"/>
    <property type="match status" value="1"/>
</dbReference>
<proteinExistence type="inferred from homology"/>
<evidence type="ECO:0000256" key="4">
    <source>
        <dbReference type="RuleBase" id="RU362068"/>
    </source>
</evidence>
<protein>
    <recommendedName>
        <fullName evidence="4">2-dehydropantoate 2-reductase</fullName>
        <ecNumber evidence="4">1.1.1.169</ecNumber>
    </recommendedName>
    <alternativeName>
        <fullName evidence="4">Ketopantoate reductase</fullName>
    </alternativeName>
</protein>
<comment type="pathway">
    <text evidence="4">Cofactor biosynthesis; (R)-pantothenate biosynthesis; (R)-pantoate from 3-methyl-2-oxobutanoate: step 2/2.</text>
</comment>
<dbReference type="InterPro" id="IPR008927">
    <property type="entry name" value="6-PGluconate_DH-like_C_sf"/>
</dbReference>
<evidence type="ECO:0000256" key="2">
    <source>
        <dbReference type="ARBA" id="ARBA00022857"/>
    </source>
</evidence>
<evidence type="ECO:0000256" key="1">
    <source>
        <dbReference type="ARBA" id="ARBA00007870"/>
    </source>
</evidence>
<dbReference type="EMBL" id="CP159280">
    <property type="protein sequence ID" value="XCH13982.1"/>
    <property type="molecule type" value="Genomic_DNA"/>
</dbReference>
<dbReference type="NCBIfam" id="TIGR00745">
    <property type="entry name" value="apbA_panE"/>
    <property type="match status" value="1"/>
</dbReference>
<dbReference type="GO" id="GO:0008677">
    <property type="term" value="F:2-dehydropantoate 2-reductase activity"/>
    <property type="evidence" value="ECO:0007669"/>
    <property type="project" value="UniProtKB-EC"/>
</dbReference>
<dbReference type="InterPro" id="IPR051402">
    <property type="entry name" value="KPR-Related"/>
</dbReference>
<comment type="function">
    <text evidence="4">Catalyzes the NADPH-dependent reduction of ketopantoate into pantoic acid.</text>
</comment>
<dbReference type="InterPro" id="IPR003710">
    <property type="entry name" value="ApbA"/>
</dbReference>
<dbReference type="EC" id="1.1.1.169" evidence="4"/>
<dbReference type="SUPFAM" id="SSF48179">
    <property type="entry name" value="6-phosphogluconate dehydrogenase C-terminal domain-like"/>
    <property type="match status" value="1"/>
</dbReference>
<dbReference type="PANTHER" id="PTHR21708:SF26">
    <property type="entry name" value="2-DEHYDROPANTOATE 2-REDUCTASE"/>
    <property type="match status" value="1"/>
</dbReference>
<dbReference type="InterPro" id="IPR036291">
    <property type="entry name" value="NAD(P)-bd_dom_sf"/>
</dbReference>
<feature type="domain" description="Ketopantoate reductase N-terminal" evidence="5">
    <location>
        <begin position="3"/>
        <end position="151"/>
    </location>
</feature>
<dbReference type="FunFam" id="1.10.1040.10:FF:000017">
    <property type="entry name" value="2-dehydropantoate 2-reductase"/>
    <property type="match status" value="1"/>
</dbReference>
<dbReference type="InterPro" id="IPR013332">
    <property type="entry name" value="KPR_N"/>
</dbReference>
<dbReference type="GO" id="GO:0005737">
    <property type="term" value="C:cytoplasm"/>
    <property type="evidence" value="ECO:0007669"/>
    <property type="project" value="TreeGrafter"/>
</dbReference>
<keyword evidence="4" id="KW-0566">Pantothenate biosynthesis</keyword>
<gene>
    <name evidence="7" type="ORF">ABRP34_23070</name>
</gene>
<dbReference type="RefSeq" id="WP_353713660.1">
    <property type="nucleotide sequence ID" value="NZ_CP159280.1"/>
</dbReference>
<organism evidence="7">
    <name type="scientific">Arthrobacter sp. K5</name>
    <dbReference type="NCBI Taxonomy" id="2839623"/>
    <lineage>
        <taxon>Bacteria</taxon>
        <taxon>Bacillati</taxon>
        <taxon>Actinomycetota</taxon>
        <taxon>Actinomycetes</taxon>
        <taxon>Micrococcales</taxon>
        <taxon>Micrococcaceae</taxon>
        <taxon>Arthrobacter</taxon>
    </lineage>
</organism>
<geneLocation type="plasmid" evidence="7">
    <name>unnamed</name>
</geneLocation>
<dbReference type="InterPro" id="IPR013328">
    <property type="entry name" value="6PGD_dom2"/>
</dbReference>
<dbReference type="Gene3D" id="3.40.50.720">
    <property type="entry name" value="NAD(P)-binding Rossmann-like Domain"/>
    <property type="match status" value="1"/>
</dbReference>
<evidence type="ECO:0000313" key="7">
    <source>
        <dbReference type="EMBL" id="XCH13982.1"/>
    </source>
</evidence>
<dbReference type="AlphaFoldDB" id="A0AAU8EWM4"/>
<dbReference type="GO" id="GO:0015940">
    <property type="term" value="P:pantothenate biosynthetic process"/>
    <property type="evidence" value="ECO:0007669"/>
    <property type="project" value="UniProtKB-KW"/>
</dbReference>
<name>A0AAU8EWM4_9MICC</name>
<sequence length="302" mass="31489">MKIGIVGAGAMGQLFGGRLQMAGNEVRFIDAAPATIETLNAEGITITAAGVPRHTPVTAGTAADFNEALELIIVFTKSFHTEAAVASIKHLIGDATFGLTLQNGLGNADTLAGTFGPERTLVGITDFPADLERPGHISTGAGGKVRVGTFSGQQEPFLQGLVHTLNEAGLTATLEDEIQTHIWEKLAFNAALNTLSAVTGQTVGQIAASAAALDIVSRVVDETILVAESQDVHVSRERIQAALDGAYVHAKDHKTSMLQDREAKRRTEADYIGGAIVRLGGEGGHPAPVLSALTLLASETIR</sequence>
<dbReference type="Pfam" id="PF08546">
    <property type="entry name" value="ApbA_C"/>
    <property type="match status" value="1"/>
</dbReference>
<keyword evidence="7" id="KW-0614">Plasmid</keyword>
<dbReference type="InterPro" id="IPR013752">
    <property type="entry name" value="KPA_reductase"/>
</dbReference>
<feature type="domain" description="Ketopantoate reductase C-terminal" evidence="6">
    <location>
        <begin position="178"/>
        <end position="296"/>
    </location>
</feature>
<dbReference type="PANTHER" id="PTHR21708">
    <property type="entry name" value="PROBABLE 2-DEHYDROPANTOATE 2-REDUCTASE"/>
    <property type="match status" value="1"/>
</dbReference>
<comment type="catalytic activity">
    <reaction evidence="4">
        <text>(R)-pantoate + NADP(+) = 2-dehydropantoate + NADPH + H(+)</text>
        <dbReference type="Rhea" id="RHEA:16233"/>
        <dbReference type="ChEBI" id="CHEBI:11561"/>
        <dbReference type="ChEBI" id="CHEBI:15378"/>
        <dbReference type="ChEBI" id="CHEBI:15980"/>
        <dbReference type="ChEBI" id="CHEBI:57783"/>
        <dbReference type="ChEBI" id="CHEBI:58349"/>
        <dbReference type="EC" id="1.1.1.169"/>
    </reaction>
</comment>
<dbReference type="Pfam" id="PF02558">
    <property type="entry name" value="ApbA"/>
    <property type="match status" value="1"/>
</dbReference>
<comment type="similarity">
    <text evidence="1 4">Belongs to the ketopantoate reductase family.</text>
</comment>
<keyword evidence="2 4" id="KW-0521">NADP</keyword>
<accession>A0AAU8EWM4</accession>